<evidence type="ECO:0000313" key="2">
    <source>
        <dbReference type="EMBL" id="MDW8801389.1"/>
    </source>
</evidence>
<feature type="domain" description="Phosphatidylglycerol lysyltransferase C-terminal" evidence="1">
    <location>
        <begin position="47"/>
        <end position="320"/>
    </location>
</feature>
<proteinExistence type="predicted"/>
<dbReference type="InterPro" id="IPR016181">
    <property type="entry name" value="Acyl_CoA_acyltransferase"/>
</dbReference>
<gene>
    <name evidence="2" type="ORF">P8V03_09500</name>
</gene>
<dbReference type="EMBL" id="JARUJP010000009">
    <property type="protein sequence ID" value="MDW8801389.1"/>
    <property type="molecule type" value="Genomic_DNA"/>
</dbReference>
<dbReference type="Proteomes" id="UP001281656">
    <property type="component" value="Unassembled WGS sequence"/>
</dbReference>
<accession>A0ABU4JTX5</accession>
<sequence>MLTLNTIGVCDRIEYNELQEEENHEELCFSPLTIDDKWIFDRYLNEYNFNTCEYSFANLLIWRKGCDITYTIYNGVLIIKKKDFKGNYHFMQPMGYNNENLKKVIELLKEYRLKNKMKYLFKDVEKSFLKELKDIYGDEIEVEDDIDNFDYIYDSSKLATLSGKKLHSKKNHYNYFTKTYDYSVKDLSEESVREDCIKAAEIWHEEKYNGDEYLSYELKGIKELIKNMDVLNLKGIAIYVDDVISAFTIGESVNKDMAIIHIEKGRSDIRGIYSFINKTFVEKYFTDVKFINREQDLGIEGLRKAKKSYYPIRLEEKYCVNLSDDYLL</sequence>
<dbReference type="Gene3D" id="3.40.630.30">
    <property type="match status" value="1"/>
</dbReference>
<dbReference type="PANTHER" id="PTHR41373:SF1">
    <property type="entry name" value="PHOSPHATIDYLGLYCEROL LYSYLTRANSFERASE C-TERMINAL DOMAIN-CONTAINING PROTEIN"/>
    <property type="match status" value="1"/>
</dbReference>
<dbReference type="PANTHER" id="PTHR41373">
    <property type="entry name" value="DUF2156 DOMAIN-CONTAINING PROTEIN"/>
    <property type="match status" value="1"/>
</dbReference>
<keyword evidence="3" id="KW-1185">Reference proteome</keyword>
<dbReference type="RefSeq" id="WP_318797986.1">
    <property type="nucleotide sequence ID" value="NZ_JARUJP010000009.1"/>
</dbReference>
<comment type="caution">
    <text evidence="2">The sequence shown here is derived from an EMBL/GenBank/DDBJ whole genome shotgun (WGS) entry which is preliminary data.</text>
</comment>
<organism evidence="2 3">
    <name type="scientific">Clostridium tanneri</name>
    <dbReference type="NCBI Taxonomy" id="3037988"/>
    <lineage>
        <taxon>Bacteria</taxon>
        <taxon>Bacillati</taxon>
        <taxon>Bacillota</taxon>
        <taxon>Clostridia</taxon>
        <taxon>Eubacteriales</taxon>
        <taxon>Clostridiaceae</taxon>
        <taxon>Clostridium</taxon>
    </lineage>
</organism>
<protein>
    <submittedName>
        <fullName evidence="2">DUF2156 domain-containing protein</fullName>
    </submittedName>
</protein>
<evidence type="ECO:0000259" key="1">
    <source>
        <dbReference type="Pfam" id="PF09924"/>
    </source>
</evidence>
<dbReference type="PIRSF" id="PIRSF018688">
    <property type="entry name" value="UCP018688"/>
    <property type="match status" value="1"/>
</dbReference>
<dbReference type="InterPro" id="IPR016732">
    <property type="entry name" value="UCP018688"/>
</dbReference>
<dbReference type="InterPro" id="IPR024320">
    <property type="entry name" value="LPG_synthase_C"/>
</dbReference>
<dbReference type="Pfam" id="PF09924">
    <property type="entry name" value="LPG_synthase_C"/>
    <property type="match status" value="1"/>
</dbReference>
<evidence type="ECO:0000313" key="3">
    <source>
        <dbReference type="Proteomes" id="UP001281656"/>
    </source>
</evidence>
<name>A0ABU4JTX5_9CLOT</name>
<reference evidence="2 3" key="1">
    <citation type="submission" date="2023-04" db="EMBL/GenBank/DDBJ databases">
        <title>Clostridium tannerae sp. nov., isolated from the fecal material of an alpaca.</title>
        <authorList>
            <person name="Miller S."/>
            <person name="Hendry M."/>
            <person name="King J."/>
            <person name="Sankaranarayanan K."/>
            <person name="Lawson P.A."/>
        </authorList>
    </citation>
    <scope>NUCLEOTIDE SEQUENCE [LARGE SCALE GENOMIC DNA]</scope>
    <source>
        <strain evidence="2 3">A1-XYC3</strain>
    </source>
</reference>
<dbReference type="SUPFAM" id="SSF55729">
    <property type="entry name" value="Acyl-CoA N-acyltransferases (Nat)"/>
    <property type="match status" value="2"/>
</dbReference>